<evidence type="ECO:0000313" key="10">
    <source>
        <dbReference type="Proteomes" id="UP001165080"/>
    </source>
</evidence>
<dbReference type="InterPro" id="IPR017441">
    <property type="entry name" value="Protein_kinase_ATP_BS"/>
</dbReference>
<proteinExistence type="predicted"/>
<dbReference type="SUPFAM" id="SSF56112">
    <property type="entry name" value="Protein kinase-like (PK-like)"/>
    <property type="match status" value="1"/>
</dbReference>
<dbReference type="PROSITE" id="PS00108">
    <property type="entry name" value="PROTEIN_KINASE_ST"/>
    <property type="match status" value="1"/>
</dbReference>
<dbReference type="GO" id="GO:0005524">
    <property type="term" value="F:ATP binding"/>
    <property type="evidence" value="ECO:0007669"/>
    <property type="project" value="UniProtKB-UniRule"/>
</dbReference>
<feature type="compositionally biased region" description="Low complexity" evidence="7">
    <location>
        <begin position="507"/>
        <end position="516"/>
    </location>
</feature>
<dbReference type="CDD" id="cd06606">
    <property type="entry name" value="STKc_MAPKKK"/>
    <property type="match status" value="1"/>
</dbReference>
<dbReference type="InterPro" id="IPR011009">
    <property type="entry name" value="Kinase-like_dom_sf"/>
</dbReference>
<dbReference type="FunFam" id="1.10.510.10:FF:000071">
    <property type="entry name" value="Mitogen-activated protein kinase kinase kinase 3 isoform 2"/>
    <property type="match status" value="1"/>
</dbReference>
<dbReference type="InterPro" id="IPR008271">
    <property type="entry name" value="Ser/Thr_kinase_AS"/>
</dbReference>
<reference evidence="9 10" key="1">
    <citation type="journal article" date="2023" name="Commun. Biol.">
        <title>Reorganization of the ancestral sex-determining regions during the evolution of trioecy in Pleodorina starrii.</title>
        <authorList>
            <person name="Takahashi K."/>
            <person name="Suzuki S."/>
            <person name="Kawai-Toyooka H."/>
            <person name="Yamamoto K."/>
            <person name="Hamaji T."/>
            <person name="Ootsuki R."/>
            <person name="Yamaguchi H."/>
            <person name="Kawachi M."/>
            <person name="Higashiyama T."/>
            <person name="Nozaki H."/>
        </authorList>
    </citation>
    <scope>NUCLEOTIDE SEQUENCE [LARGE SCALE GENOMIC DNA]</scope>
    <source>
        <strain evidence="9 10">NIES-4479</strain>
    </source>
</reference>
<evidence type="ECO:0000256" key="5">
    <source>
        <dbReference type="ARBA" id="ARBA00022840"/>
    </source>
</evidence>
<feature type="region of interest" description="Disordered" evidence="7">
    <location>
        <begin position="360"/>
        <end position="458"/>
    </location>
</feature>
<keyword evidence="4" id="KW-0418">Kinase</keyword>
<evidence type="ECO:0000256" key="2">
    <source>
        <dbReference type="ARBA" id="ARBA00022679"/>
    </source>
</evidence>
<evidence type="ECO:0000256" key="7">
    <source>
        <dbReference type="SAM" id="MobiDB-lite"/>
    </source>
</evidence>
<comment type="caution">
    <text evidence="9">The sequence shown here is derived from an EMBL/GenBank/DDBJ whole genome shotgun (WGS) entry which is preliminary data.</text>
</comment>
<dbReference type="InterPro" id="IPR000719">
    <property type="entry name" value="Prot_kinase_dom"/>
</dbReference>
<protein>
    <recommendedName>
        <fullName evidence="8">Protein kinase domain-containing protein</fullName>
    </recommendedName>
</protein>
<feature type="region of interest" description="Disordered" evidence="7">
    <location>
        <begin position="497"/>
        <end position="537"/>
    </location>
</feature>
<evidence type="ECO:0000256" key="6">
    <source>
        <dbReference type="PROSITE-ProRule" id="PRU10141"/>
    </source>
</evidence>
<feature type="region of interest" description="Disordered" evidence="7">
    <location>
        <begin position="624"/>
        <end position="728"/>
    </location>
</feature>
<dbReference type="SMART" id="SM00220">
    <property type="entry name" value="S_TKc"/>
    <property type="match status" value="1"/>
</dbReference>
<organism evidence="9 10">
    <name type="scientific">Pleodorina starrii</name>
    <dbReference type="NCBI Taxonomy" id="330485"/>
    <lineage>
        <taxon>Eukaryota</taxon>
        <taxon>Viridiplantae</taxon>
        <taxon>Chlorophyta</taxon>
        <taxon>core chlorophytes</taxon>
        <taxon>Chlorophyceae</taxon>
        <taxon>CS clade</taxon>
        <taxon>Chlamydomonadales</taxon>
        <taxon>Volvocaceae</taxon>
        <taxon>Pleodorina</taxon>
    </lineage>
</organism>
<feature type="compositionally biased region" description="Polar residues" evidence="7">
    <location>
        <begin position="7"/>
        <end position="24"/>
    </location>
</feature>
<keyword evidence="3 6" id="KW-0547">Nucleotide-binding</keyword>
<dbReference type="PROSITE" id="PS00107">
    <property type="entry name" value="PROTEIN_KINASE_ATP"/>
    <property type="match status" value="1"/>
</dbReference>
<dbReference type="GO" id="GO:0004674">
    <property type="term" value="F:protein serine/threonine kinase activity"/>
    <property type="evidence" value="ECO:0007669"/>
    <property type="project" value="UniProtKB-KW"/>
</dbReference>
<dbReference type="AlphaFoldDB" id="A0A9W6EY79"/>
<feature type="compositionally biased region" description="Low complexity" evidence="7">
    <location>
        <begin position="360"/>
        <end position="390"/>
    </location>
</feature>
<feature type="binding site" evidence="6">
    <location>
        <position position="101"/>
    </location>
    <ligand>
        <name>ATP</name>
        <dbReference type="ChEBI" id="CHEBI:30616"/>
    </ligand>
</feature>
<dbReference type="Gene3D" id="1.10.510.10">
    <property type="entry name" value="Transferase(Phosphotransferase) domain 1"/>
    <property type="match status" value="1"/>
</dbReference>
<feature type="compositionally biased region" description="Pro residues" evidence="7">
    <location>
        <begin position="391"/>
        <end position="404"/>
    </location>
</feature>
<evidence type="ECO:0000313" key="9">
    <source>
        <dbReference type="EMBL" id="GLC48811.1"/>
    </source>
</evidence>
<evidence type="ECO:0000256" key="1">
    <source>
        <dbReference type="ARBA" id="ARBA00022527"/>
    </source>
</evidence>
<feature type="compositionally biased region" description="Low complexity" evidence="7">
    <location>
        <begin position="653"/>
        <end position="667"/>
    </location>
</feature>
<dbReference type="Pfam" id="PF00069">
    <property type="entry name" value="Pkinase"/>
    <property type="match status" value="1"/>
</dbReference>
<feature type="compositionally biased region" description="Low complexity" evidence="7">
    <location>
        <begin position="524"/>
        <end position="533"/>
    </location>
</feature>
<accession>A0A9W6EY79</accession>
<sequence>MLKGAPTDSTVTSSPNGSRQTAVGPQQQQQQEVTQPLKQQPFLEYRGLGPVDEDGDMSSDMTPLAPGDFFSWQKGRQIGQGAFGTVYLALVHATGQEIAVKQVSLPRDAANNGKVANHIRTLESEVNLLRRLRHENIVRYLGTERTEDCLNIFLEYVSGGPISNKLAEFGPLREETIRVYTKQILRGLEYLHQSKVMHRDIKGANILVDTNGVVKLADFGASRQIEELATIGDGSRSIRGTANWMAPEVIKQSGHGRAADIWSLGCVVVEMATGRPPWFNFSDPYAVMYHVASTRDLPAMPDWLSPHARDFIALCFNRVPRERPNATRLLQHPWLQSVVVPRAAGPPPSLLPIPATLAPAAPQARPNQQQQPAGLAPVPPKLAVLPAGAQPLPPPQGLRSPPSPTNDKSESQCGSPAAGVTSAGYSTPTSTRATAQSTLAGPSGGGQRTVAQSPLLTVRRPAVPPLPLDAMKMGFLPTQQQQQQPSQAAGAGIFMSPVVPQLPPQHSGSAVPSAVPSKPPLPPSAASARGPSAQNQNDALVDSEAVHLQLQAVRQQQQQQPQRPNLYQQQRQPDLHDSICMGVGMTISIGPEVTSTMRDFNPINEPSWMPEQLLQQRAFFERMRNMGTPPASPPESPTRTPAYAAAGSKPVVSGSGSAADNSGSTSGPDVPSGNCVADNTKLPPVADVAAPAHGSPRSGAGTHRSGAGTWRSGAGTQRGTARTARAVPSRPPLAGLFAAAYEDVGIMGTGTLDSARAKQWRDELVAELDAERLRAGVATSMAATSVGPMLCAKPSVADF</sequence>
<dbReference type="PROSITE" id="PS50011">
    <property type="entry name" value="PROTEIN_KINASE_DOM"/>
    <property type="match status" value="1"/>
</dbReference>
<evidence type="ECO:0000259" key="8">
    <source>
        <dbReference type="PROSITE" id="PS50011"/>
    </source>
</evidence>
<feature type="region of interest" description="Disordered" evidence="7">
    <location>
        <begin position="552"/>
        <end position="571"/>
    </location>
</feature>
<feature type="domain" description="Protein kinase" evidence="8">
    <location>
        <begin position="72"/>
        <end position="335"/>
    </location>
</feature>
<dbReference type="PANTHER" id="PTHR11584">
    <property type="entry name" value="SERINE/THREONINE PROTEIN KINASE"/>
    <property type="match status" value="1"/>
</dbReference>
<keyword evidence="2" id="KW-0808">Transferase</keyword>
<keyword evidence="1" id="KW-0723">Serine/threonine-protein kinase</keyword>
<dbReference type="PANTHER" id="PTHR11584:SF369">
    <property type="entry name" value="MITOGEN-ACTIVATED PROTEIN KINASE KINASE KINASE 19-RELATED"/>
    <property type="match status" value="1"/>
</dbReference>
<feature type="compositionally biased region" description="Low complexity" evidence="7">
    <location>
        <begin position="25"/>
        <end position="41"/>
    </location>
</feature>
<evidence type="ECO:0000256" key="4">
    <source>
        <dbReference type="ARBA" id="ARBA00022777"/>
    </source>
</evidence>
<name>A0A9W6EY79_9CHLO</name>
<keyword evidence="5 6" id="KW-0067">ATP-binding</keyword>
<dbReference type="Proteomes" id="UP001165080">
    <property type="component" value="Unassembled WGS sequence"/>
</dbReference>
<gene>
    <name evidence="9" type="primary">PLEST005835</name>
    <name evidence="9" type="ORF">PLESTB_000151300</name>
</gene>
<feature type="compositionally biased region" description="Polar residues" evidence="7">
    <location>
        <begin position="423"/>
        <end position="440"/>
    </location>
</feature>
<feature type="region of interest" description="Disordered" evidence="7">
    <location>
        <begin position="1"/>
        <end position="59"/>
    </location>
</feature>
<dbReference type="EMBL" id="BRXU01000002">
    <property type="protein sequence ID" value="GLC48811.1"/>
    <property type="molecule type" value="Genomic_DNA"/>
</dbReference>
<keyword evidence="10" id="KW-1185">Reference proteome</keyword>
<evidence type="ECO:0000256" key="3">
    <source>
        <dbReference type="ARBA" id="ARBA00022741"/>
    </source>
</evidence>